<feature type="compositionally biased region" description="Acidic residues" evidence="1">
    <location>
        <begin position="196"/>
        <end position="208"/>
    </location>
</feature>
<organism evidence="3 4">
    <name type="scientific">Decorospora gaudefroyi</name>
    <dbReference type="NCBI Taxonomy" id="184978"/>
    <lineage>
        <taxon>Eukaryota</taxon>
        <taxon>Fungi</taxon>
        <taxon>Dikarya</taxon>
        <taxon>Ascomycota</taxon>
        <taxon>Pezizomycotina</taxon>
        <taxon>Dothideomycetes</taxon>
        <taxon>Pleosporomycetidae</taxon>
        <taxon>Pleosporales</taxon>
        <taxon>Pleosporineae</taxon>
        <taxon>Pleosporaceae</taxon>
        <taxon>Decorospora</taxon>
    </lineage>
</organism>
<evidence type="ECO:0000313" key="3">
    <source>
        <dbReference type="EMBL" id="KAF1829575.1"/>
    </source>
</evidence>
<proteinExistence type="predicted"/>
<feature type="region of interest" description="Disordered" evidence="1">
    <location>
        <begin position="187"/>
        <end position="211"/>
    </location>
</feature>
<dbReference type="EMBL" id="ML975435">
    <property type="protein sequence ID" value="KAF1829575.1"/>
    <property type="molecule type" value="Genomic_DNA"/>
</dbReference>
<gene>
    <name evidence="3" type="ORF">BDW02DRAFT_651242</name>
</gene>
<keyword evidence="4" id="KW-1185">Reference proteome</keyword>
<dbReference type="Proteomes" id="UP000800040">
    <property type="component" value="Unassembled WGS sequence"/>
</dbReference>
<reference evidence="3" key="1">
    <citation type="submission" date="2020-01" db="EMBL/GenBank/DDBJ databases">
        <authorList>
            <consortium name="DOE Joint Genome Institute"/>
            <person name="Haridas S."/>
            <person name="Albert R."/>
            <person name="Binder M."/>
            <person name="Bloem J."/>
            <person name="Labutti K."/>
            <person name="Salamov A."/>
            <person name="Andreopoulos B."/>
            <person name="Baker S.E."/>
            <person name="Barry K."/>
            <person name="Bills G."/>
            <person name="Bluhm B.H."/>
            <person name="Cannon C."/>
            <person name="Castanera R."/>
            <person name="Culley D.E."/>
            <person name="Daum C."/>
            <person name="Ezra D."/>
            <person name="Gonzalez J.B."/>
            <person name="Henrissat B."/>
            <person name="Kuo A."/>
            <person name="Liang C."/>
            <person name="Lipzen A."/>
            <person name="Lutzoni F."/>
            <person name="Magnuson J."/>
            <person name="Mondo S."/>
            <person name="Nolan M."/>
            <person name="Ohm R."/>
            <person name="Pangilinan J."/>
            <person name="Park H.-J."/>
            <person name="Ramirez L."/>
            <person name="Alfaro M."/>
            <person name="Sun H."/>
            <person name="Tritt A."/>
            <person name="Yoshinaga Y."/>
            <person name="Zwiers L.-H."/>
            <person name="Turgeon B.G."/>
            <person name="Goodwin S.B."/>
            <person name="Spatafora J.W."/>
            <person name="Crous P.W."/>
            <person name="Grigoriev I.V."/>
        </authorList>
    </citation>
    <scope>NUCLEOTIDE SEQUENCE</scope>
    <source>
        <strain evidence="3">P77</strain>
    </source>
</reference>
<sequence>MDPFTIIVGALSITDFAASSIVQLRNTINGIAEAKNELQDIVSNLEGIQRPLAVLEQLRISDEATSIAAKEDLKKAGVPEAVKGCDVACAEFKKNIQKWTKHSSTTKLSLRDRLSLGVWNKEKIRTFRTQVQSCEATVQLAVTSTQLTVQLRAETMSEAHRENLKEQLGTLETRIQEHLDLMKKQQVEAKARKQELEEEPEEEDEEDDGAKRKLAIQAVDERLRVLEADQVSCGVLFLQARSRRSDQDIGKVITSNNSKAFVGMPESVVGKINMRIGEVITQRGSTSFVGVFSSNLTMKDL</sequence>
<evidence type="ECO:0000259" key="2">
    <source>
        <dbReference type="Pfam" id="PF17111"/>
    </source>
</evidence>
<name>A0A6A5JXK2_9PLEO</name>
<dbReference type="OrthoDB" id="432483at2759"/>
<dbReference type="InterPro" id="IPR031348">
    <property type="entry name" value="PigL_N"/>
</dbReference>
<protein>
    <recommendedName>
        <fullName evidence="2">Azaphilone pigments biosynthesis cluster protein L N-terminal domain-containing protein</fullName>
    </recommendedName>
</protein>
<accession>A0A6A5JXK2</accession>
<dbReference type="AlphaFoldDB" id="A0A6A5JXK2"/>
<evidence type="ECO:0000256" key="1">
    <source>
        <dbReference type="SAM" id="MobiDB-lite"/>
    </source>
</evidence>
<dbReference type="Pfam" id="PF17111">
    <property type="entry name" value="PigL_N"/>
    <property type="match status" value="1"/>
</dbReference>
<evidence type="ECO:0000313" key="4">
    <source>
        <dbReference type="Proteomes" id="UP000800040"/>
    </source>
</evidence>
<feature type="domain" description="Azaphilone pigments biosynthesis cluster protein L N-terminal" evidence="2">
    <location>
        <begin position="1"/>
        <end position="201"/>
    </location>
</feature>